<dbReference type="Gene3D" id="1.10.1170.10">
    <property type="entry name" value="Inhibitor Of Apoptosis Protein (2mihbC-IAP-1), Chain A"/>
    <property type="match status" value="2"/>
</dbReference>
<evidence type="ECO:0000256" key="2">
    <source>
        <dbReference type="ARBA" id="ARBA00022833"/>
    </source>
</evidence>
<sequence length="199" mass="22429">MATEDVDDYFVYDTRLASFHAPQAVATKRRTSSANSRAPKALSWPHKTIQPTDMARAGFIFQPLPSNPDNVSCFLCNKALDGWEENDNPLEEHLRHSPECGWAITAAVEAELGEYAREDPRDPLMREARTATFADRWPHENRKGWSCKTKQLVEAGWKYTPTIESDDMATCTYCQLALDGWEKTDNPWYGPASSKPSAS</sequence>
<accession>A0A423XK26</accession>
<dbReference type="PROSITE" id="PS50143">
    <property type="entry name" value="BIR_REPEAT_2"/>
    <property type="match status" value="2"/>
</dbReference>
<dbReference type="Proteomes" id="UP000285146">
    <property type="component" value="Unassembled WGS sequence"/>
</dbReference>
<dbReference type="InterPro" id="IPR001370">
    <property type="entry name" value="BIR_rpt"/>
</dbReference>
<evidence type="ECO:0000256" key="1">
    <source>
        <dbReference type="ARBA" id="ARBA00022723"/>
    </source>
</evidence>
<keyword evidence="2" id="KW-0862">Zinc</keyword>
<dbReference type="Pfam" id="PF00653">
    <property type="entry name" value="BIR"/>
    <property type="match status" value="2"/>
</dbReference>
<dbReference type="PANTHER" id="PTHR46771">
    <property type="entry name" value="DETERIN"/>
    <property type="match status" value="1"/>
</dbReference>
<dbReference type="CDD" id="cd00022">
    <property type="entry name" value="BIR"/>
    <property type="match status" value="1"/>
</dbReference>
<keyword evidence="5" id="KW-1185">Reference proteome</keyword>
<evidence type="ECO:0000256" key="3">
    <source>
        <dbReference type="SAM" id="MobiDB-lite"/>
    </source>
</evidence>
<evidence type="ECO:0000313" key="4">
    <source>
        <dbReference type="EMBL" id="ROW16759.1"/>
    </source>
</evidence>
<dbReference type="AlphaFoldDB" id="A0A423XK26"/>
<dbReference type="EMBL" id="LKEB01000004">
    <property type="protein sequence ID" value="ROW16759.1"/>
    <property type="molecule type" value="Genomic_DNA"/>
</dbReference>
<gene>
    <name evidence="4" type="ORF">VPNG_01606</name>
</gene>
<dbReference type="OrthoDB" id="2196114at2759"/>
<dbReference type="SMART" id="SM00238">
    <property type="entry name" value="BIR"/>
    <property type="match status" value="2"/>
</dbReference>
<organism evidence="4 5">
    <name type="scientific">Cytospora leucostoma</name>
    <dbReference type="NCBI Taxonomy" id="1230097"/>
    <lineage>
        <taxon>Eukaryota</taxon>
        <taxon>Fungi</taxon>
        <taxon>Dikarya</taxon>
        <taxon>Ascomycota</taxon>
        <taxon>Pezizomycotina</taxon>
        <taxon>Sordariomycetes</taxon>
        <taxon>Sordariomycetidae</taxon>
        <taxon>Diaporthales</taxon>
        <taxon>Cytosporaceae</taxon>
        <taxon>Cytospora</taxon>
    </lineage>
</organism>
<keyword evidence="1" id="KW-0479">Metal-binding</keyword>
<evidence type="ECO:0000313" key="5">
    <source>
        <dbReference type="Proteomes" id="UP000285146"/>
    </source>
</evidence>
<proteinExistence type="predicted"/>
<dbReference type="SUPFAM" id="SSF57924">
    <property type="entry name" value="Inhibitor of apoptosis (IAP) repeat"/>
    <property type="match status" value="2"/>
</dbReference>
<dbReference type="PANTHER" id="PTHR46771:SF5">
    <property type="entry name" value="DETERIN"/>
    <property type="match status" value="1"/>
</dbReference>
<dbReference type="InterPro" id="IPR051190">
    <property type="entry name" value="Baculoviral_IAP"/>
</dbReference>
<feature type="region of interest" description="Disordered" evidence="3">
    <location>
        <begin position="23"/>
        <end position="42"/>
    </location>
</feature>
<dbReference type="STRING" id="1230097.A0A423XK26"/>
<comment type="caution">
    <text evidence="4">The sequence shown here is derived from an EMBL/GenBank/DDBJ whole genome shotgun (WGS) entry which is preliminary data.</text>
</comment>
<dbReference type="GO" id="GO:0046872">
    <property type="term" value="F:metal ion binding"/>
    <property type="evidence" value="ECO:0007669"/>
    <property type="project" value="UniProtKB-KW"/>
</dbReference>
<name>A0A423XK26_9PEZI</name>
<reference evidence="4 5" key="1">
    <citation type="submission" date="2015-09" db="EMBL/GenBank/DDBJ databases">
        <title>Host preference determinants of Valsa canker pathogens revealed by comparative genomics.</title>
        <authorList>
            <person name="Yin Z."/>
            <person name="Huang L."/>
        </authorList>
    </citation>
    <scope>NUCLEOTIDE SEQUENCE [LARGE SCALE GENOMIC DNA]</scope>
    <source>
        <strain evidence="4 5">SXYLt</strain>
    </source>
</reference>
<protein>
    <recommendedName>
        <fullName evidence="6">Inhibitor of apoptosis repeat-containing protein</fullName>
    </recommendedName>
</protein>
<evidence type="ECO:0008006" key="6">
    <source>
        <dbReference type="Google" id="ProtNLM"/>
    </source>
</evidence>
<dbReference type="InParanoid" id="A0A423XK26"/>